<proteinExistence type="predicted"/>
<dbReference type="SFLD" id="SFLDG01129">
    <property type="entry name" value="C1.5:_HAD__Beta-PGM__Phosphata"/>
    <property type="match status" value="1"/>
</dbReference>
<dbReference type="InterPro" id="IPR023214">
    <property type="entry name" value="HAD_sf"/>
</dbReference>
<dbReference type="SUPFAM" id="SSF56784">
    <property type="entry name" value="HAD-like"/>
    <property type="match status" value="1"/>
</dbReference>
<dbReference type="GO" id="GO:0008967">
    <property type="term" value="F:phosphoglycolate phosphatase activity"/>
    <property type="evidence" value="ECO:0007669"/>
    <property type="project" value="TreeGrafter"/>
</dbReference>
<dbReference type="SFLD" id="SFLDS00003">
    <property type="entry name" value="Haloacid_Dehalogenase"/>
    <property type="match status" value="1"/>
</dbReference>
<dbReference type="GO" id="GO:0006281">
    <property type="term" value="P:DNA repair"/>
    <property type="evidence" value="ECO:0007669"/>
    <property type="project" value="TreeGrafter"/>
</dbReference>
<comment type="caution">
    <text evidence="1">The sequence shown here is derived from an EMBL/GenBank/DDBJ whole genome shotgun (WGS) entry which is preliminary data.</text>
</comment>
<reference evidence="1" key="1">
    <citation type="journal article" date="2014" name="Int. J. Syst. Evol. Microbiol.">
        <title>Complete genome sequence of Corynebacterium casei LMG S-19264T (=DSM 44701T), isolated from a smear-ripened cheese.</title>
        <authorList>
            <consortium name="US DOE Joint Genome Institute (JGI-PGF)"/>
            <person name="Walter F."/>
            <person name="Albersmeier A."/>
            <person name="Kalinowski J."/>
            <person name="Ruckert C."/>
        </authorList>
    </citation>
    <scope>NUCLEOTIDE SEQUENCE</scope>
    <source>
        <strain evidence="1">JCM 3313</strain>
    </source>
</reference>
<gene>
    <name evidence="1" type="ORF">GCM10010185_30210</name>
</gene>
<dbReference type="AlphaFoldDB" id="A0A918EDA1"/>
<dbReference type="InterPro" id="IPR050155">
    <property type="entry name" value="HAD-like_hydrolase_sf"/>
</dbReference>
<dbReference type="InterPro" id="IPR036412">
    <property type="entry name" value="HAD-like_sf"/>
</dbReference>
<dbReference type="Gene3D" id="3.40.50.1000">
    <property type="entry name" value="HAD superfamily/HAD-like"/>
    <property type="match status" value="1"/>
</dbReference>
<protein>
    <submittedName>
        <fullName evidence="1">Haloacid dehalogenase</fullName>
    </submittedName>
</protein>
<sequence>MVVITPRLLVLWDIDHTLLASHGLGREMYVRAVPAAFDRPFVDLADVSGRTELDIIADTLVLHGVEPTRANATRLAEALTACYEAARTELAERGRVLPGAREALVALADDPTVYQAVLTGNLRSVARVKLEAFGLDRYVDLNSSAYGDDHNVRAGLVRIAQRRAAERTGGSFDGADTVLIGDTPRDVEAARTAGVRVIAVASGGSGVDELKRVGAEAVLPDLTDVAALKKAVTRKDTKDG</sequence>
<reference evidence="1" key="2">
    <citation type="submission" date="2020-09" db="EMBL/GenBank/DDBJ databases">
        <authorList>
            <person name="Sun Q."/>
            <person name="Ohkuma M."/>
        </authorList>
    </citation>
    <scope>NUCLEOTIDE SEQUENCE</scope>
    <source>
        <strain evidence="1">JCM 3313</strain>
    </source>
</reference>
<dbReference type="Pfam" id="PF12710">
    <property type="entry name" value="HAD"/>
    <property type="match status" value="1"/>
</dbReference>
<organism evidence="1 2">
    <name type="scientific">Saccharothrix coeruleofusca</name>
    <dbReference type="NCBI Taxonomy" id="33919"/>
    <lineage>
        <taxon>Bacteria</taxon>
        <taxon>Bacillati</taxon>
        <taxon>Actinomycetota</taxon>
        <taxon>Actinomycetes</taxon>
        <taxon>Pseudonocardiales</taxon>
        <taxon>Pseudonocardiaceae</taxon>
        <taxon>Saccharothrix</taxon>
    </lineage>
</organism>
<dbReference type="Proteomes" id="UP000639606">
    <property type="component" value="Unassembled WGS sequence"/>
</dbReference>
<accession>A0A918EDA1</accession>
<dbReference type="PANTHER" id="PTHR43434:SF1">
    <property type="entry name" value="PHOSPHOGLYCOLATE PHOSPHATASE"/>
    <property type="match status" value="1"/>
</dbReference>
<dbReference type="PANTHER" id="PTHR43434">
    <property type="entry name" value="PHOSPHOGLYCOLATE PHOSPHATASE"/>
    <property type="match status" value="1"/>
</dbReference>
<evidence type="ECO:0000313" key="1">
    <source>
        <dbReference type="EMBL" id="GGP55588.1"/>
    </source>
</evidence>
<name>A0A918EDA1_9PSEU</name>
<keyword evidence="2" id="KW-1185">Reference proteome</keyword>
<dbReference type="RefSeq" id="WP_189223831.1">
    <property type="nucleotide sequence ID" value="NZ_BMRG01000004.1"/>
</dbReference>
<dbReference type="Gene3D" id="1.10.150.240">
    <property type="entry name" value="Putative phosphatase, domain 2"/>
    <property type="match status" value="1"/>
</dbReference>
<dbReference type="InterPro" id="IPR023198">
    <property type="entry name" value="PGP-like_dom2"/>
</dbReference>
<dbReference type="EMBL" id="BMRG01000004">
    <property type="protein sequence ID" value="GGP55588.1"/>
    <property type="molecule type" value="Genomic_DNA"/>
</dbReference>
<evidence type="ECO:0000313" key="2">
    <source>
        <dbReference type="Proteomes" id="UP000639606"/>
    </source>
</evidence>